<reference evidence="1 2" key="1">
    <citation type="submission" date="2019-02" db="EMBL/GenBank/DDBJ databases">
        <title>Deep-cultivation of Planctomycetes and their phenomic and genomic characterization uncovers novel biology.</title>
        <authorList>
            <person name="Wiegand S."/>
            <person name="Jogler M."/>
            <person name="Boedeker C."/>
            <person name="Pinto D."/>
            <person name="Vollmers J."/>
            <person name="Rivas-Marin E."/>
            <person name="Kohn T."/>
            <person name="Peeters S.H."/>
            <person name="Heuer A."/>
            <person name="Rast P."/>
            <person name="Oberbeckmann S."/>
            <person name="Bunk B."/>
            <person name="Jeske O."/>
            <person name="Meyerdierks A."/>
            <person name="Storesund J.E."/>
            <person name="Kallscheuer N."/>
            <person name="Luecker S."/>
            <person name="Lage O.M."/>
            <person name="Pohl T."/>
            <person name="Merkel B.J."/>
            <person name="Hornburger P."/>
            <person name="Mueller R.-W."/>
            <person name="Bruemmer F."/>
            <person name="Labrenz M."/>
            <person name="Spormann A.M."/>
            <person name="Op den Camp H."/>
            <person name="Overmann J."/>
            <person name="Amann R."/>
            <person name="Jetten M.S.M."/>
            <person name="Mascher T."/>
            <person name="Medema M.H."/>
            <person name="Devos D.P."/>
            <person name="Kaster A.-K."/>
            <person name="Ovreas L."/>
            <person name="Rohde M."/>
            <person name="Galperin M.Y."/>
            <person name="Jogler C."/>
        </authorList>
    </citation>
    <scope>NUCLEOTIDE SEQUENCE [LARGE SCALE GENOMIC DNA]</scope>
    <source>
        <strain evidence="1 2">Spa11</strain>
    </source>
</reference>
<keyword evidence="2" id="KW-1185">Reference proteome</keyword>
<dbReference type="AlphaFoldDB" id="A0A518K7Z2"/>
<evidence type="ECO:0000313" key="1">
    <source>
        <dbReference type="EMBL" id="QDV73914.1"/>
    </source>
</evidence>
<dbReference type="Proteomes" id="UP000316426">
    <property type="component" value="Chromosome"/>
</dbReference>
<organism evidence="1 2">
    <name type="scientific">Botrimarina mediterranea</name>
    <dbReference type="NCBI Taxonomy" id="2528022"/>
    <lineage>
        <taxon>Bacteria</taxon>
        <taxon>Pseudomonadati</taxon>
        <taxon>Planctomycetota</taxon>
        <taxon>Planctomycetia</taxon>
        <taxon>Pirellulales</taxon>
        <taxon>Lacipirellulaceae</taxon>
        <taxon>Botrimarina</taxon>
    </lineage>
</organism>
<name>A0A518K7Z2_9BACT</name>
<proteinExistence type="predicted"/>
<evidence type="ECO:0008006" key="3">
    <source>
        <dbReference type="Google" id="ProtNLM"/>
    </source>
</evidence>
<gene>
    <name evidence="1" type="ORF">Spa11_21130</name>
</gene>
<dbReference type="EMBL" id="CP036349">
    <property type="protein sequence ID" value="QDV73914.1"/>
    <property type="molecule type" value="Genomic_DNA"/>
</dbReference>
<dbReference type="KEGG" id="bmei:Spa11_21130"/>
<evidence type="ECO:0000313" key="2">
    <source>
        <dbReference type="Proteomes" id="UP000316426"/>
    </source>
</evidence>
<protein>
    <recommendedName>
        <fullName evidence="3">Carboxypeptidase regulatory-like domain-containing protein</fullName>
    </recommendedName>
</protein>
<accession>A0A518K7Z2</accession>
<sequence>MLRGSNRPPSTQAFFNSLEDFLGMMNIRLFPLTAACSLVAIATLGCSQPDDGKVARVPVQGTLLVKGAPAAGARIVFYPKDDSLKGAGMPTPGGTTEEDGTFQLTSFEPGDGAPVGDYNVTIVWREEIPEGKSLDTFQPKDRLNGRYASAEKSGLEITVPEGGGTLPPIEIP</sequence>